<dbReference type="GO" id="GO:0043565">
    <property type="term" value="F:sequence-specific DNA binding"/>
    <property type="evidence" value="ECO:0007669"/>
    <property type="project" value="InterPro"/>
</dbReference>
<dbReference type="PROSITE" id="PS01124">
    <property type="entry name" value="HTH_ARAC_FAMILY_2"/>
    <property type="match status" value="1"/>
</dbReference>
<dbReference type="SUPFAM" id="SSF52317">
    <property type="entry name" value="Class I glutamine amidotransferase-like"/>
    <property type="match status" value="1"/>
</dbReference>
<dbReference type="OrthoDB" id="186587at2"/>
<evidence type="ECO:0000313" key="4">
    <source>
        <dbReference type="EMBL" id="PRY78742.1"/>
    </source>
</evidence>
<keyword evidence="1" id="KW-0805">Transcription regulation</keyword>
<dbReference type="AlphaFoldDB" id="A0A2T0W159"/>
<dbReference type="InterPro" id="IPR009057">
    <property type="entry name" value="Homeodomain-like_sf"/>
</dbReference>
<dbReference type="SUPFAM" id="SSF46689">
    <property type="entry name" value="Homeodomain-like"/>
    <property type="match status" value="2"/>
</dbReference>
<evidence type="ECO:0000256" key="2">
    <source>
        <dbReference type="ARBA" id="ARBA00023163"/>
    </source>
</evidence>
<name>A0A2T0W159_9RHOB</name>
<dbReference type="PANTHER" id="PTHR43130:SF3">
    <property type="entry name" value="HTH-TYPE TRANSCRIPTIONAL REGULATOR RV1931C"/>
    <property type="match status" value="1"/>
</dbReference>
<organism evidence="4 5">
    <name type="scientific">Yoonia maritima</name>
    <dbReference type="NCBI Taxonomy" id="1435347"/>
    <lineage>
        <taxon>Bacteria</taxon>
        <taxon>Pseudomonadati</taxon>
        <taxon>Pseudomonadota</taxon>
        <taxon>Alphaproteobacteria</taxon>
        <taxon>Rhodobacterales</taxon>
        <taxon>Paracoccaceae</taxon>
        <taxon>Yoonia</taxon>
    </lineage>
</organism>
<dbReference type="CDD" id="cd03137">
    <property type="entry name" value="GATase1_AraC_1"/>
    <property type="match status" value="1"/>
</dbReference>
<accession>A0A2T0W159</accession>
<evidence type="ECO:0000256" key="1">
    <source>
        <dbReference type="ARBA" id="ARBA00023015"/>
    </source>
</evidence>
<dbReference type="Proteomes" id="UP000238007">
    <property type="component" value="Unassembled WGS sequence"/>
</dbReference>
<protein>
    <submittedName>
        <fullName evidence="4">Transcriptional regulator GlxA family with amidase domain</fullName>
    </submittedName>
</protein>
<dbReference type="GO" id="GO:0003700">
    <property type="term" value="F:DNA-binding transcription factor activity"/>
    <property type="evidence" value="ECO:0007669"/>
    <property type="project" value="InterPro"/>
</dbReference>
<dbReference type="InterPro" id="IPR052158">
    <property type="entry name" value="INH-QAR"/>
</dbReference>
<dbReference type="InterPro" id="IPR002818">
    <property type="entry name" value="DJ-1/PfpI"/>
</dbReference>
<dbReference type="Gene3D" id="3.40.50.880">
    <property type="match status" value="1"/>
</dbReference>
<dbReference type="Pfam" id="PF12833">
    <property type="entry name" value="HTH_18"/>
    <property type="match status" value="1"/>
</dbReference>
<dbReference type="EMBL" id="PVTP01000003">
    <property type="protein sequence ID" value="PRY78742.1"/>
    <property type="molecule type" value="Genomic_DNA"/>
</dbReference>
<keyword evidence="2" id="KW-0804">Transcription</keyword>
<keyword evidence="5" id="KW-1185">Reference proteome</keyword>
<dbReference type="PANTHER" id="PTHR43130">
    <property type="entry name" value="ARAC-FAMILY TRANSCRIPTIONAL REGULATOR"/>
    <property type="match status" value="1"/>
</dbReference>
<dbReference type="InterPro" id="IPR018060">
    <property type="entry name" value="HTH_AraC"/>
</dbReference>
<dbReference type="Pfam" id="PF01965">
    <property type="entry name" value="DJ-1_PfpI"/>
    <property type="match status" value="1"/>
</dbReference>
<dbReference type="SMART" id="SM00342">
    <property type="entry name" value="HTH_ARAC"/>
    <property type="match status" value="1"/>
</dbReference>
<evidence type="ECO:0000259" key="3">
    <source>
        <dbReference type="PROSITE" id="PS01124"/>
    </source>
</evidence>
<gene>
    <name evidence="4" type="ORF">CLV80_10366</name>
</gene>
<dbReference type="RefSeq" id="WP_106355497.1">
    <property type="nucleotide sequence ID" value="NZ_PVTP01000003.1"/>
</dbReference>
<reference evidence="4 5" key="1">
    <citation type="submission" date="2018-03" db="EMBL/GenBank/DDBJ databases">
        <title>Genomic Encyclopedia of Archaeal and Bacterial Type Strains, Phase II (KMG-II): from individual species to whole genera.</title>
        <authorList>
            <person name="Goeker M."/>
        </authorList>
    </citation>
    <scope>NUCLEOTIDE SEQUENCE [LARGE SCALE GENOMIC DNA]</scope>
    <source>
        <strain evidence="4 5">DSM 101533</strain>
    </source>
</reference>
<sequence length="323" mass="35159">MDNTDRRIDVLLYDGVNAVDVTGAAQVFSSATDLADAQYVIRYVSMDGDPVQSSCGLRVMADAAFNIGSDADDLIVPGGQGVDRALECTPILDLIAGWQNRNGRRVISVCSGALLLAKAGLLHGRVATTHWRRSGYAASQFPDVDWQIDRLYCDDETVMTAAGVTSGIDLALAILRKDHGDDTALQVAREMVVYLHRPGGQNQFADVLKAQFAQTEDLRVLVDTMVDNPQQGWTLDQMADVACMTPRTLTRRFAAGYGLSPVKFLERIRVKQAEAALGAGAPVADACAVAGFRDFQQMQRAFKRHNGTTVGEYRKRFGPNMRA</sequence>
<dbReference type="Gene3D" id="1.10.10.60">
    <property type="entry name" value="Homeodomain-like"/>
    <property type="match status" value="1"/>
</dbReference>
<evidence type="ECO:0000313" key="5">
    <source>
        <dbReference type="Proteomes" id="UP000238007"/>
    </source>
</evidence>
<proteinExistence type="predicted"/>
<comment type="caution">
    <text evidence="4">The sequence shown here is derived from an EMBL/GenBank/DDBJ whole genome shotgun (WGS) entry which is preliminary data.</text>
</comment>
<dbReference type="InterPro" id="IPR029062">
    <property type="entry name" value="Class_I_gatase-like"/>
</dbReference>
<feature type="domain" description="HTH araC/xylS-type" evidence="3">
    <location>
        <begin position="219"/>
        <end position="316"/>
    </location>
</feature>